<dbReference type="GO" id="GO:0004523">
    <property type="term" value="F:RNA-DNA hybrid ribonuclease activity"/>
    <property type="evidence" value="ECO:0007669"/>
    <property type="project" value="UniProtKB-UniRule"/>
</dbReference>
<evidence type="ECO:0000256" key="7">
    <source>
        <dbReference type="ARBA" id="ARBA00019179"/>
    </source>
</evidence>
<comment type="cofactor">
    <cofactor evidence="2">
        <name>Mg(2+)</name>
        <dbReference type="ChEBI" id="CHEBI:18420"/>
    </cofactor>
</comment>
<comment type="caution">
    <text evidence="18">The sequence shown here is derived from an EMBL/GenBank/DDBJ whole genome shotgun (WGS) entry which is preliminary data.</text>
</comment>
<dbReference type="Proteomes" id="UP000530850">
    <property type="component" value="Unassembled WGS sequence"/>
</dbReference>
<sequence>MLDLTVAELKARLAAADAAELAALKRSLAAETRKGVLSAVASAEKRIAAQQAEQQRLQGLFDFQNQLAQEAGAQVVAGLDEVGRGPVAGPLAVAAVVLPQKADLPGLNDSKQVTEPVRRQLAQRIKEVALGWTVQFIPPEFIDSHGMTFSLKTAFSQALAALEAQGLAVDLALLDGNPLHFDRREKNVVKGDAKCASIAAASIVAKVERDELMRALDEQFPGYHLASNKGYGSAEHIEAIRQLGLSPVHRVSFCQGFLQESLF</sequence>
<dbReference type="EMBL" id="JACHYA010000001">
    <property type="protein sequence ID" value="MBB3170446.1"/>
    <property type="molecule type" value="Genomic_DNA"/>
</dbReference>
<evidence type="ECO:0000256" key="15">
    <source>
        <dbReference type="PROSITE-ProRule" id="PRU01319"/>
    </source>
</evidence>
<evidence type="ECO:0000256" key="12">
    <source>
        <dbReference type="ARBA" id="ARBA00022801"/>
    </source>
</evidence>
<evidence type="ECO:0000256" key="2">
    <source>
        <dbReference type="ARBA" id="ARBA00001946"/>
    </source>
</evidence>
<dbReference type="CDD" id="cd07182">
    <property type="entry name" value="RNase_HII_bacteria_HII_like"/>
    <property type="match status" value="1"/>
</dbReference>
<feature type="binding site" evidence="14 15">
    <location>
        <position position="80"/>
    </location>
    <ligand>
        <name>a divalent metal cation</name>
        <dbReference type="ChEBI" id="CHEBI:60240"/>
    </ligand>
</feature>
<evidence type="ECO:0000256" key="14">
    <source>
        <dbReference type="HAMAP-Rule" id="MF_00052"/>
    </source>
</evidence>
<dbReference type="GO" id="GO:0003723">
    <property type="term" value="F:RNA binding"/>
    <property type="evidence" value="ECO:0007669"/>
    <property type="project" value="UniProtKB-UniRule"/>
</dbReference>
<keyword evidence="10 14" id="KW-0479">Metal-binding</keyword>
<dbReference type="GO" id="GO:0030145">
    <property type="term" value="F:manganese ion binding"/>
    <property type="evidence" value="ECO:0007669"/>
    <property type="project" value="UniProtKB-UniRule"/>
</dbReference>
<keyword evidence="12 14" id="KW-0378">Hydrolase</keyword>
<dbReference type="InterPro" id="IPR001352">
    <property type="entry name" value="RNase_HII/HIII"/>
</dbReference>
<dbReference type="NCBIfam" id="NF000594">
    <property type="entry name" value="PRK00015.1-1"/>
    <property type="match status" value="1"/>
</dbReference>
<comment type="cofactor">
    <cofactor evidence="14 15">
        <name>Mn(2+)</name>
        <dbReference type="ChEBI" id="CHEBI:29035"/>
    </cofactor>
    <cofactor evidence="14 15">
        <name>Mg(2+)</name>
        <dbReference type="ChEBI" id="CHEBI:18420"/>
    </cofactor>
    <text evidence="14 15">Manganese or magnesium. Binds 1 divalent metal ion per monomer in the absence of substrate. May bind a second metal ion after substrate binding.</text>
</comment>
<dbReference type="PANTHER" id="PTHR10954:SF18">
    <property type="entry name" value="RIBONUCLEASE HII"/>
    <property type="match status" value="1"/>
</dbReference>
<reference evidence="18 19" key="1">
    <citation type="submission" date="2020-08" db="EMBL/GenBank/DDBJ databases">
        <title>Sequencing the genomes of 1000 actinobacteria strains.</title>
        <authorList>
            <person name="Klenk H.-P."/>
        </authorList>
    </citation>
    <scope>NUCLEOTIDE SEQUENCE [LARGE SCALE GENOMIC DNA]</scope>
    <source>
        <strain evidence="18 19">DSM 22242</strain>
    </source>
</reference>
<keyword evidence="11 14" id="KW-0255">Endonuclease</keyword>
<dbReference type="AlphaFoldDB" id="A0A7W5GPH5"/>
<feature type="binding site" evidence="14 15">
    <location>
        <position position="81"/>
    </location>
    <ligand>
        <name>a divalent metal cation</name>
        <dbReference type="ChEBI" id="CHEBI:60240"/>
    </ligand>
</feature>
<dbReference type="InterPro" id="IPR024567">
    <property type="entry name" value="RNase_HII/HIII_dom"/>
</dbReference>
<feature type="binding site" evidence="14 15">
    <location>
        <position position="175"/>
    </location>
    <ligand>
        <name>a divalent metal cation</name>
        <dbReference type="ChEBI" id="CHEBI:60240"/>
    </ligand>
</feature>
<dbReference type="InterPro" id="IPR036397">
    <property type="entry name" value="RNaseH_sf"/>
</dbReference>
<evidence type="ECO:0000259" key="17">
    <source>
        <dbReference type="PROSITE" id="PS51975"/>
    </source>
</evidence>
<dbReference type="GO" id="GO:0032299">
    <property type="term" value="C:ribonuclease H2 complex"/>
    <property type="evidence" value="ECO:0007669"/>
    <property type="project" value="TreeGrafter"/>
</dbReference>
<evidence type="ECO:0000256" key="5">
    <source>
        <dbReference type="ARBA" id="ARBA00007383"/>
    </source>
</evidence>
<evidence type="ECO:0000256" key="13">
    <source>
        <dbReference type="ARBA" id="ARBA00023211"/>
    </source>
</evidence>
<dbReference type="InterPro" id="IPR022898">
    <property type="entry name" value="RNase_HII"/>
</dbReference>
<feature type="domain" description="RNase H type-2" evidence="17">
    <location>
        <begin position="74"/>
        <end position="263"/>
    </location>
</feature>
<dbReference type="Gene3D" id="3.30.420.10">
    <property type="entry name" value="Ribonuclease H-like superfamily/Ribonuclease H"/>
    <property type="match status" value="1"/>
</dbReference>
<evidence type="ECO:0000256" key="10">
    <source>
        <dbReference type="ARBA" id="ARBA00022723"/>
    </source>
</evidence>
<dbReference type="RefSeq" id="WP_235869359.1">
    <property type="nucleotide sequence ID" value="NZ_JACHYA010000001.1"/>
</dbReference>
<gene>
    <name evidence="14" type="primary">rnhB</name>
    <name evidence="18" type="ORF">FHR31_000226</name>
</gene>
<proteinExistence type="inferred from homology"/>
<keyword evidence="13 14" id="KW-0464">Manganese</keyword>
<dbReference type="GO" id="GO:0043137">
    <property type="term" value="P:DNA replication, removal of RNA primer"/>
    <property type="evidence" value="ECO:0007669"/>
    <property type="project" value="TreeGrafter"/>
</dbReference>
<comment type="subcellular location">
    <subcellularLocation>
        <location evidence="4 14">Cytoplasm</location>
    </subcellularLocation>
</comment>
<accession>A0A7W5GPH5</accession>
<dbReference type="EC" id="3.1.26.4" evidence="6 14"/>
<evidence type="ECO:0000256" key="1">
    <source>
        <dbReference type="ARBA" id="ARBA00000077"/>
    </source>
</evidence>
<keyword evidence="9 14" id="KW-0540">Nuclease</keyword>
<evidence type="ECO:0000256" key="9">
    <source>
        <dbReference type="ARBA" id="ARBA00022722"/>
    </source>
</evidence>
<comment type="similarity">
    <text evidence="5 14 16">Belongs to the RNase HII family.</text>
</comment>
<evidence type="ECO:0000256" key="6">
    <source>
        <dbReference type="ARBA" id="ARBA00012180"/>
    </source>
</evidence>
<evidence type="ECO:0000313" key="18">
    <source>
        <dbReference type="EMBL" id="MBB3170446.1"/>
    </source>
</evidence>
<evidence type="ECO:0000256" key="11">
    <source>
        <dbReference type="ARBA" id="ARBA00022759"/>
    </source>
</evidence>
<keyword evidence="8 14" id="KW-0963">Cytoplasm</keyword>
<dbReference type="NCBIfam" id="NF000595">
    <property type="entry name" value="PRK00015.1-3"/>
    <property type="match status" value="1"/>
</dbReference>
<comment type="function">
    <text evidence="3 14 16">Endonuclease that specifically degrades the RNA of RNA-DNA hybrids.</text>
</comment>
<evidence type="ECO:0000256" key="4">
    <source>
        <dbReference type="ARBA" id="ARBA00004496"/>
    </source>
</evidence>
<dbReference type="Pfam" id="PF01351">
    <property type="entry name" value="RNase_HII"/>
    <property type="match status" value="1"/>
</dbReference>
<evidence type="ECO:0000256" key="3">
    <source>
        <dbReference type="ARBA" id="ARBA00004065"/>
    </source>
</evidence>
<comment type="catalytic activity">
    <reaction evidence="1 14 15 16">
        <text>Endonucleolytic cleavage to 5'-phosphomonoester.</text>
        <dbReference type="EC" id="3.1.26.4"/>
    </reaction>
</comment>
<dbReference type="PROSITE" id="PS51975">
    <property type="entry name" value="RNASE_H_2"/>
    <property type="match status" value="1"/>
</dbReference>
<protein>
    <recommendedName>
        <fullName evidence="7 14">Ribonuclease HII</fullName>
        <shortName evidence="14">RNase HII</shortName>
        <ecNumber evidence="6 14">3.1.26.4</ecNumber>
    </recommendedName>
</protein>
<evidence type="ECO:0000313" key="19">
    <source>
        <dbReference type="Proteomes" id="UP000530850"/>
    </source>
</evidence>
<dbReference type="HAMAP" id="MF_00052_B">
    <property type="entry name" value="RNase_HII_B"/>
    <property type="match status" value="1"/>
</dbReference>
<dbReference type="GO" id="GO:0005737">
    <property type="term" value="C:cytoplasm"/>
    <property type="evidence" value="ECO:0007669"/>
    <property type="project" value="UniProtKB-SubCell"/>
</dbReference>
<evidence type="ECO:0000256" key="8">
    <source>
        <dbReference type="ARBA" id="ARBA00022490"/>
    </source>
</evidence>
<dbReference type="GO" id="GO:0006298">
    <property type="term" value="P:mismatch repair"/>
    <property type="evidence" value="ECO:0007669"/>
    <property type="project" value="TreeGrafter"/>
</dbReference>
<evidence type="ECO:0000256" key="16">
    <source>
        <dbReference type="RuleBase" id="RU003515"/>
    </source>
</evidence>
<dbReference type="GeneID" id="93356023"/>
<dbReference type="SUPFAM" id="SSF53098">
    <property type="entry name" value="Ribonuclease H-like"/>
    <property type="match status" value="1"/>
</dbReference>
<dbReference type="InterPro" id="IPR012337">
    <property type="entry name" value="RNaseH-like_sf"/>
</dbReference>
<dbReference type="PANTHER" id="PTHR10954">
    <property type="entry name" value="RIBONUCLEASE H2 SUBUNIT A"/>
    <property type="match status" value="1"/>
</dbReference>
<organism evidence="18 19">
    <name type="scientific">Parvibacter caecicola</name>
    <dbReference type="NCBI Taxonomy" id="747645"/>
    <lineage>
        <taxon>Bacteria</taxon>
        <taxon>Bacillati</taxon>
        <taxon>Actinomycetota</taxon>
        <taxon>Coriobacteriia</taxon>
        <taxon>Coriobacteriales</taxon>
        <taxon>Coriobacteriaceae</taxon>
        <taxon>Parvibacter</taxon>
    </lineage>
</organism>
<name>A0A7W5GPH5_9ACTN</name>